<dbReference type="SMART" id="SM00271">
    <property type="entry name" value="DnaJ"/>
    <property type="match status" value="1"/>
</dbReference>
<gene>
    <name evidence="4" type="ORF">A3Q56_02095</name>
</gene>
<evidence type="ECO:0000256" key="1">
    <source>
        <dbReference type="SAM" id="Coils"/>
    </source>
</evidence>
<dbReference type="GO" id="GO:0005737">
    <property type="term" value="C:cytoplasm"/>
    <property type="evidence" value="ECO:0007669"/>
    <property type="project" value="TreeGrafter"/>
</dbReference>
<dbReference type="PANTHER" id="PTHR44029:SF1">
    <property type="entry name" value="DNAJ HOMOLOG SUBFAMILY C MEMBER 21"/>
    <property type="match status" value="1"/>
</dbReference>
<accession>A0A177B780</accession>
<dbReference type="SUPFAM" id="SSF46565">
    <property type="entry name" value="Chaperone J-domain"/>
    <property type="match status" value="1"/>
</dbReference>
<dbReference type="Pfam" id="PF00226">
    <property type="entry name" value="DnaJ"/>
    <property type="match status" value="1"/>
</dbReference>
<proteinExistence type="predicted"/>
<dbReference type="PROSITE" id="PS50076">
    <property type="entry name" value="DNAJ_2"/>
    <property type="match status" value="1"/>
</dbReference>
<reference evidence="4 5" key="1">
    <citation type="submission" date="2016-04" db="EMBL/GenBank/DDBJ databases">
        <title>The genome of Intoshia linei affirms orthonectids as highly simplified spiralians.</title>
        <authorList>
            <person name="Mikhailov K.V."/>
            <person name="Slusarev G.S."/>
            <person name="Nikitin M.A."/>
            <person name="Logacheva M.D."/>
            <person name="Penin A."/>
            <person name="Aleoshin V."/>
            <person name="Panchin Y.V."/>
        </authorList>
    </citation>
    <scope>NUCLEOTIDE SEQUENCE [LARGE SCALE GENOMIC DNA]</scope>
    <source>
        <strain evidence="4">Intl2013</strain>
        <tissue evidence="4">Whole animal</tissue>
    </source>
</reference>
<name>A0A177B780_9BILA</name>
<comment type="caution">
    <text evidence="4">The sequence shown here is derived from an EMBL/GenBank/DDBJ whole genome shotgun (WGS) entry which is preliminary data.</text>
</comment>
<dbReference type="Gene3D" id="1.10.287.110">
    <property type="entry name" value="DnaJ domain"/>
    <property type="match status" value="1"/>
</dbReference>
<sequence>MRCYYEVLGVEPIASTKDIQFAYRKLALKYHPDKNQGSEEFHKIFQELQNAYQILTNEKDRSWYDRNKEQLMYIGTNVDELNFDLYDITNTSQKNFFKITNFIFEQLWKEEKKYRLSTDAANLRSAPSFGNLNSPQIDTENFYNYWTSFISKKSYLWLKDDKYGSKNVCRLFRRKYDREFAKIVNNNRCERNVKLQKFLKTLMKLDQRYQKIKLNKIQLLREKEVLLMEKMEKLKLQNNCHVNNYKEQEWSKPMSDNSVCEDSESMDEKVPETIETNNNVKIETLNIEDVPDFASEPYLSRKKRKNLRKR</sequence>
<evidence type="ECO:0000256" key="2">
    <source>
        <dbReference type="SAM" id="MobiDB-lite"/>
    </source>
</evidence>
<dbReference type="InterPro" id="IPR051964">
    <property type="entry name" value="Chaperone_stress_response"/>
</dbReference>
<keyword evidence="5" id="KW-1185">Reference proteome</keyword>
<dbReference type="InterPro" id="IPR001623">
    <property type="entry name" value="DnaJ_domain"/>
</dbReference>
<protein>
    <recommendedName>
        <fullName evidence="3">J domain-containing protein</fullName>
    </recommendedName>
</protein>
<organism evidence="4 5">
    <name type="scientific">Intoshia linei</name>
    <dbReference type="NCBI Taxonomy" id="1819745"/>
    <lineage>
        <taxon>Eukaryota</taxon>
        <taxon>Metazoa</taxon>
        <taxon>Spiralia</taxon>
        <taxon>Lophotrochozoa</taxon>
        <taxon>Mesozoa</taxon>
        <taxon>Orthonectida</taxon>
        <taxon>Rhopaluridae</taxon>
        <taxon>Intoshia</taxon>
    </lineage>
</organism>
<dbReference type="Proteomes" id="UP000078046">
    <property type="component" value="Unassembled WGS sequence"/>
</dbReference>
<dbReference type="CDD" id="cd06257">
    <property type="entry name" value="DnaJ"/>
    <property type="match status" value="1"/>
</dbReference>
<dbReference type="Pfam" id="PF21884">
    <property type="entry name" value="ZUO1-like_ZHD"/>
    <property type="match status" value="1"/>
</dbReference>
<dbReference type="PROSITE" id="PS00636">
    <property type="entry name" value="DNAJ_1"/>
    <property type="match status" value="1"/>
</dbReference>
<feature type="coiled-coil region" evidence="1">
    <location>
        <begin position="202"/>
        <end position="237"/>
    </location>
</feature>
<evidence type="ECO:0000259" key="3">
    <source>
        <dbReference type="PROSITE" id="PS50076"/>
    </source>
</evidence>
<feature type="domain" description="J" evidence="3">
    <location>
        <begin position="3"/>
        <end position="68"/>
    </location>
</feature>
<dbReference type="EMBL" id="LWCA01000182">
    <property type="protein sequence ID" value="OAF70157.1"/>
    <property type="molecule type" value="Genomic_DNA"/>
</dbReference>
<dbReference type="PRINTS" id="PR00625">
    <property type="entry name" value="JDOMAIN"/>
</dbReference>
<evidence type="ECO:0000313" key="5">
    <source>
        <dbReference type="Proteomes" id="UP000078046"/>
    </source>
</evidence>
<dbReference type="AlphaFoldDB" id="A0A177B780"/>
<keyword evidence="1" id="KW-0175">Coiled coil</keyword>
<dbReference type="InterPro" id="IPR036869">
    <property type="entry name" value="J_dom_sf"/>
</dbReference>
<evidence type="ECO:0000313" key="4">
    <source>
        <dbReference type="EMBL" id="OAF70157.1"/>
    </source>
</evidence>
<dbReference type="InterPro" id="IPR054076">
    <property type="entry name" value="ZUO1-like_ZHD"/>
</dbReference>
<dbReference type="InterPro" id="IPR018253">
    <property type="entry name" value="DnaJ_domain_CS"/>
</dbReference>
<feature type="region of interest" description="Disordered" evidence="2">
    <location>
        <begin position="253"/>
        <end position="275"/>
    </location>
</feature>
<dbReference type="PANTHER" id="PTHR44029">
    <property type="entry name" value="DNAJ HOMOLOG SUBFAMILY C MEMBER 21"/>
    <property type="match status" value="1"/>
</dbReference>
<dbReference type="OrthoDB" id="552049at2759"/>